<evidence type="ECO:0000313" key="2">
    <source>
        <dbReference type="Proteomes" id="UP000250235"/>
    </source>
</evidence>
<name>A0A2Z7AJ13_9LAMI</name>
<gene>
    <name evidence="1" type="ORF">F511_18892</name>
</gene>
<dbReference type="Proteomes" id="UP000250235">
    <property type="component" value="Unassembled WGS sequence"/>
</dbReference>
<proteinExistence type="predicted"/>
<evidence type="ECO:0000313" key="1">
    <source>
        <dbReference type="EMBL" id="KZV21358.1"/>
    </source>
</evidence>
<sequence length="365" mass="40923">MPIVSRQRKTLPQRPFVDAFAPICIFIEPVQDLYSRKPYSGIVQRLWAEICVDIVQFSLFEHLQPVGTYNLCTDIVAAGPVVDIDAVPTGIFDAFQHRLDVEGYYDFFVQPVIQYISSSSSSESSVPIIPRSASVISSGSSSSASSMHFTDDFPQIRPVVHPSIAFTENILKLSADYTDSFAQLQASIDQIQLEQVRTRDAIDELKDSLSSKITNIEMAFEHAYNHQEIIFRNQIFDVQQEIKTQKAALSQDLDDFQKETQEGINTLSAQLSEIIAYINRGHDEKKGEESSRGPPPDVEADLVVEVADLVKVAVEVNHLREVEDQTEVEDLIKKEGTGVRGGTDGFLEEFFLFQFLYKTLVLSCS</sequence>
<dbReference type="EMBL" id="KV014899">
    <property type="protein sequence ID" value="KZV21358.1"/>
    <property type="molecule type" value="Genomic_DNA"/>
</dbReference>
<organism evidence="1 2">
    <name type="scientific">Dorcoceras hygrometricum</name>
    <dbReference type="NCBI Taxonomy" id="472368"/>
    <lineage>
        <taxon>Eukaryota</taxon>
        <taxon>Viridiplantae</taxon>
        <taxon>Streptophyta</taxon>
        <taxon>Embryophyta</taxon>
        <taxon>Tracheophyta</taxon>
        <taxon>Spermatophyta</taxon>
        <taxon>Magnoliopsida</taxon>
        <taxon>eudicotyledons</taxon>
        <taxon>Gunneridae</taxon>
        <taxon>Pentapetalae</taxon>
        <taxon>asterids</taxon>
        <taxon>lamiids</taxon>
        <taxon>Lamiales</taxon>
        <taxon>Gesneriaceae</taxon>
        <taxon>Didymocarpoideae</taxon>
        <taxon>Trichosporeae</taxon>
        <taxon>Loxocarpinae</taxon>
        <taxon>Dorcoceras</taxon>
    </lineage>
</organism>
<reference evidence="1 2" key="1">
    <citation type="journal article" date="2015" name="Proc. Natl. Acad. Sci. U.S.A.">
        <title>The resurrection genome of Boea hygrometrica: A blueprint for survival of dehydration.</title>
        <authorList>
            <person name="Xiao L."/>
            <person name="Yang G."/>
            <person name="Zhang L."/>
            <person name="Yang X."/>
            <person name="Zhao S."/>
            <person name="Ji Z."/>
            <person name="Zhou Q."/>
            <person name="Hu M."/>
            <person name="Wang Y."/>
            <person name="Chen M."/>
            <person name="Xu Y."/>
            <person name="Jin H."/>
            <person name="Xiao X."/>
            <person name="Hu G."/>
            <person name="Bao F."/>
            <person name="Hu Y."/>
            <person name="Wan P."/>
            <person name="Li L."/>
            <person name="Deng X."/>
            <person name="Kuang T."/>
            <person name="Xiang C."/>
            <person name="Zhu J.K."/>
            <person name="Oliver M.J."/>
            <person name="He Y."/>
        </authorList>
    </citation>
    <scope>NUCLEOTIDE SEQUENCE [LARGE SCALE GENOMIC DNA]</scope>
    <source>
        <strain evidence="2">cv. XS01</strain>
    </source>
</reference>
<dbReference type="AlphaFoldDB" id="A0A2Z7AJ13"/>
<keyword evidence="2" id="KW-1185">Reference proteome</keyword>
<accession>A0A2Z7AJ13</accession>
<protein>
    <submittedName>
        <fullName evidence="1">Uncharacterized protein</fullName>
    </submittedName>
</protein>